<gene>
    <name evidence="2" type="ORF">DI536_15135</name>
</gene>
<feature type="signal peptide" evidence="1">
    <location>
        <begin position="1"/>
        <end position="23"/>
    </location>
</feature>
<dbReference type="EMBL" id="QFQP01000012">
    <property type="protein sequence ID" value="PZR12372.1"/>
    <property type="molecule type" value="Genomic_DNA"/>
</dbReference>
<dbReference type="AlphaFoldDB" id="A0A2W5TBU1"/>
<evidence type="ECO:0000313" key="2">
    <source>
        <dbReference type="EMBL" id="PZR12372.1"/>
    </source>
</evidence>
<name>A0A2W5TBU1_9BACT</name>
<comment type="caution">
    <text evidence="2">The sequence shown here is derived from an EMBL/GenBank/DDBJ whole genome shotgun (WGS) entry which is preliminary data.</text>
</comment>
<keyword evidence="1" id="KW-0732">Signal</keyword>
<reference evidence="2 3" key="1">
    <citation type="submission" date="2017-08" db="EMBL/GenBank/DDBJ databases">
        <title>Infants hospitalized years apart are colonized by the same room-sourced microbial strains.</title>
        <authorList>
            <person name="Brooks B."/>
            <person name="Olm M.R."/>
            <person name="Firek B.A."/>
            <person name="Baker R."/>
            <person name="Thomas B.C."/>
            <person name="Morowitz M.J."/>
            <person name="Banfield J.F."/>
        </authorList>
    </citation>
    <scope>NUCLEOTIDE SEQUENCE [LARGE SCALE GENOMIC DNA]</scope>
    <source>
        <strain evidence="2">S2_003_000_R2_14</strain>
    </source>
</reference>
<dbReference type="Proteomes" id="UP000249061">
    <property type="component" value="Unassembled WGS sequence"/>
</dbReference>
<feature type="chain" id="PRO_5015894846" evidence="1">
    <location>
        <begin position="24"/>
        <end position="305"/>
    </location>
</feature>
<organism evidence="2 3">
    <name type="scientific">Archangium gephyra</name>
    <dbReference type="NCBI Taxonomy" id="48"/>
    <lineage>
        <taxon>Bacteria</taxon>
        <taxon>Pseudomonadati</taxon>
        <taxon>Myxococcota</taxon>
        <taxon>Myxococcia</taxon>
        <taxon>Myxococcales</taxon>
        <taxon>Cystobacterineae</taxon>
        <taxon>Archangiaceae</taxon>
        <taxon>Archangium</taxon>
    </lineage>
</organism>
<protein>
    <submittedName>
        <fullName evidence="2">Uncharacterized protein</fullName>
    </submittedName>
</protein>
<sequence>MTTSSFRRLALAALALCSLSAFAQYNSIAGMNAPAEVTTESYRDQATGEVKQRRVEKRLEVKTDGHGNASGNQYDLAVDGAFEGQTIAVLHLYTGEGFDFALPKAALKEKGFSVYRWVNSPPPPRELAAALEKSCQLWIISDSVRKLNAEHIAVIKKYFDAGHGVYIWGDNEPYYADANAVGEALLGVKMLGNVMGDKTVGLQKEPAKAGVLRRHLLSTGLEFIYEGVTIATVQKNETLSPLIYGSADNLVAGFYDRDGKRVIFDGGFTRLFIKWDTAGTARYVKNAAAWLVNVEKFGTASLTQK</sequence>
<evidence type="ECO:0000256" key="1">
    <source>
        <dbReference type="SAM" id="SignalP"/>
    </source>
</evidence>
<evidence type="ECO:0000313" key="3">
    <source>
        <dbReference type="Proteomes" id="UP000249061"/>
    </source>
</evidence>
<accession>A0A2W5TBU1</accession>
<proteinExistence type="predicted"/>